<organism evidence="1 2">
    <name type="scientific">Streptomyces fodineus</name>
    <dbReference type="NCBI Taxonomy" id="1904616"/>
    <lineage>
        <taxon>Bacteria</taxon>
        <taxon>Bacillati</taxon>
        <taxon>Actinomycetota</taxon>
        <taxon>Actinomycetes</taxon>
        <taxon>Kitasatosporales</taxon>
        <taxon>Streptomycetaceae</taxon>
        <taxon>Streptomyces</taxon>
    </lineage>
</organism>
<name>A0A1D7YJK2_9ACTN</name>
<dbReference type="KEGG" id="spun:BFF78_36105"/>
<proteinExistence type="predicted"/>
<dbReference type="EMBL" id="CP017248">
    <property type="protein sequence ID" value="AOR35778.1"/>
    <property type="molecule type" value="Genomic_DNA"/>
</dbReference>
<reference evidence="2" key="1">
    <citation type="submission" date="2016-09" db="EMBL/GenBank/DDBJ databases">
        <title>Streptomyces puniciscabiei strain:TW1S1 Genome sequencing and assembly.</title>
        <authorList>
            <person name="Kim M.-K."/>
            <person name="Kim S.B."/>
        </authorList>
    </citation>
    <scope>NUCLEOTIDE SEQUENCE [LARGE SCALE GENOMIC DNA]</scope>
    <source>
        <strain evidence="2">TW1S1</strain>
    </source>
</reference>
<dbReference type="Proteomes" id="UP000094960">
    <property type="component" value="Chromosome"/>
</dbReference>
<evidence type="ECO:0000313" key="1">
    <source>
        <dbReference type="EMBL" id="AOR35778.1"/>
    </source>
</evidence>
<keyword evidence="2" id="KW-1185">Reference proteome</keyword>
<dbReference type="AlphaFoldDB" id="A0A1D7YJK2"/>
<evidence type="ECO:0000313" key="2">
    <source>
        <dbReference type="Proteomes" id="UP000094960"/>
    </source>
</evidence>
<dbReference type="RefSeq" id="WP_069782295.1">
    <property type="nucleotide sequence ID" value="NZ_CP017248.1"/>
</dbReference>
<protein>
    <submittedName>
        <fullName evidence="1">Uncharacterized protein</fullName>
    </submittedName>
</protein>
<accession>A0A1D7YJK2</accession>
<gene>
    <name evidence="1" type="ORF">BFF78_36105</name>
</gene>
<sequence>MEEKPEERQAAWELYLALHNLADSQTLGQVPTSSRDGVLGDIDDARTQLIAHHAVLRRRHATLAEQVYEAINSWEDRPTDRLMPLLDTLAAIAGSSLPLQAPPTT</sequence>